<dbReference type="Proteomes" id="UP000191408">
    <property type="component" value="Unassembled WGS sequence"/>
</dbReference>
<feature type="region of interest" description="Disordered" evidence="1">
    <location>
        <begin position="95"/>
        <end position="119"/>
    </location>
</feature>
<name>A0A1V6NHJ8_PENPO</name>
<sequence>MSTSADIQDVMQDLLLRGQFSDMEIICQGVTFKAHRAIVCTQSRYFNSAMCDGFKESTEKSIRIQEDTPETIQRVLSYLYLREYDDSGTIQCQTVPKPAPSITDVDSSSPGDKTNDTESAKNIGLNNVRVFITADKFGIVSLQSLATQKFSKWAAENWKSPVFSEVIQEVMESVPSYESSLQEVVVDIIYTHIVNLIENPGIIEVLNSFGCLGSQVIARLVRNRWLGHPDENIFEGLAKNIGSHHYCRRW</sequence>
<comment type="caution">
    <text evidence="3">The sequence shown here is derived from an EMBL/GenBank/DDBJ whole genome shotgun (WGS) entry which is preliminary data.</text>
</comment>
<gene>
    <name evidence="3" type="ORF">PENPOL_c008G09793</name>
</gene>
<organism evidence="3 4">
    <name type="scientific">Penicillium polonicum</name>
    <dbReference type="NCBI Taxonomy" id="60169"/>
    <lineage>
        <taxon>Eukaryota</taxon>
        <taxon>Fungi</taxon>
        <taxon>Dikarya</taxon>
        <taxon>Ascomycota</taxon>
        <taxon>Pezizomycotina</taxon>
        <taxon>Eurotiomycetes</taxon>
        <taxon>Eurotiomycetidae</taxon>
        <taxon>Eurotiales</taxon>
        <taxon>Aspergillaceae</taxon>
        <taxon>Penicillium</taxon>
    </lineage>
</organism>
<dbReference type="STRING" id="60169.A0A1V6NHJ8"/>
<dbReference type="OrthoDB" id="6359816at2759"/>
<evidence type="ECO:0000313" key="4">
    <source>
        <dbReference type="Proteomes" id="UP000191408"/>
    </source>
</evidence>
<proteinExistence type="predicted"/>
<dbReference type="PANTHER" id="PTHR47843:SF5">
    <property type="entry name" value="BTB_POZ DOMAIN PROTEIN"/>
    <property type="match status" value="1"/>
</dbReference>
<dbReference type="AlphaFoldDB" id="A0A1V6NHJ8"/>
<dbReference type="Pfam" id="PF00651">
    <property type="entry name" value="BTB"/>
    <property type="match status" value="1"/>
</dbReference>
<dbReference type="InterPro" id="IPR000210">
    <property type="entry name" value="BTB/POZ_dom"/>
</dbReference>
<dbReference type="PANTHER" id="PTHR47843">
    <property type="entry name" value="BTB DOMAIN-CONTAINING PROTEIN-RELATED"/>
    <property type="match status" value="1"/>
</dbReference>
<dbReference type="Gene3D" id="3.30.710.10">
    <property type="entry name" value="Potassium Channel Kv1.1, Chain A"/>
    <property type="match status" value="1"/>
</dbReference>
<accession>A0A1V6NHJ8</accession>
<feature type="domain" description="BTB" evidence="2">
    <location>
        <begin position="21"/>
        <end position="88"/>
    </location>
</feature>
<protein>
    <recommendedName>
        <fullName evidence="2">BTB domain-containing protein</fullName>
    </recommendedName>
</protein>
<evidence type="ECO:0000256" key="1">
    <source>
        <dbReference type="SAM" id="MobiDB-lite"/>
    </source>
</evidence>
<evidence type="ECO:0000259" key="2">
    <source>
        <dbReference type="PROSITE" id="PS50097"/>
    </source>
</evidence>
<dbReference type="InterPro" id="IPR011333">
    <property type="entry name" value="SKP1/BTB/POZ_sf"/>
</dbReference>
<reference evidence="4" key="1">
    <citation type="journal article" date="2017" name="Nat. Microbiol.">
        <title>Global analysis of biosynthetic gene clusters reveals vast potential of secondary metabolite production in Penicillium species.</title>
        <authorList>
            <person name="Nielsen J.C."/>
            <person name="Grijseels S."/>
            <person name="Prigent S."/>
            <person name="Ji B."/>
            <person name="Dainat J."/>
            <person name="Nielsen K.F."/>
            <person name="Frisvad J.C."/>
            <person name="Workman M."/>
            <person name="Nielsen J."/>
        </authorList>
    </citation>
    <scope>NUCLEOTIDE SEQUENCE [LARGE SCALE GENOMIC DNA]</scope>
    <source>
        <strain evidence="4">IBT 4502</strain>
    </source>
</reference>
<dbReference type="EMBL" id="MDYM01000008">
    <property type="protein sequence ID" value="OQD64155.1"/>
    <property type="molecule type" value="Genomic_DNA"/>
</dbReference>
<dbReference type="PROSITE" id="PS50097">
    <property type="entry name" value="BTB"/>
    <property type="match status" value="1"/>
</dbReference>
<keyword evidence="4" id="KW-1185">Reference proteome</keyword>
<dbReference type="SUPFAM" id="SSF54695">
    <property type="entry name" value="POZ domain"/>
    <property type="match status" value="1"/>
</dbReference>
<dbReference type="SMART" id="SM00225">
    <property type="entry name" value="BTB"/>
    <property type="match status" value="1"/>
</dbReference>
<evidence type="ECO:0000313" key="3">
    <source>
        <dbReference type="EMBL" id="OQD64155.1"/>
    </source>
</evidence>
<dbReference type="CDD" id="cd18186">
    <property type="entry name" value="BTB_POZ_ZBTB_KLHL-like"/>
    <property type="match status" value="1"/>
</dbReference>